<keyword evidence="1 3" id="KW-0378">Hydrolase</keyword>
<dbReference type="InterPro" id="IPR029058">
    <property type="entry name" value="AB_hydrolase_fold"/>
</dbReference>
<proteinExistence type="predicted"/>
<dbReference type="AlphaFoldDB" id="A0A6N8J7D5"/>
<dbReference type="PANTHER" id="PTHR48081:SF8">
    <property type="entry name" value="ALPHA_BETA HYDROLASE FOLD-3 DOMAIN-CONTAINING PROTEIN-RELATED"/>
    <property type="match status" value="1"/>
</dbReference>
<dbReference type="Proteomes" id="UP000468388">
    <property type="component" value="Unassembled WGS sequence"/>
</dbReference>
<dbReference type="InterPro" id="IPR050300">
    <property type="entry name" value="GDXG_lipolytic_enzyme"/>
</dbReference>
<keyword evidence="4" id="KW-1185">Reference proteome</keyword>
<dbReference type="SUPFAM" id="SSF53474">
    <property type="entry name" value="alpha/beta-Hydrolases"/>
    <property type="match status" value="1"/>
</dbReference>
<name>A0A6N8J7D5_9BACT</name>
<dbReference type="EMBL" id="WRXO01000001">
    <property type="protein sequence ID" value="MVT40149.1"/>
    <property type="molecule type" value="Genomic_DNA"/>
</dbReference>
<organism evidence="3 4">
    <name type="scientific">Chitinophaga oryziterrae</name>
    <dbReference type="NCBI Taxonomy" id="1031224"/>
    <lineage>
        <taxon>Bacteria</taxon>
        <taxon>Pseudomonadati</taxon>
        <taxon>Bacteroidota</taxon>
        <taxon>Chitinophagia</taxon>
        <taxon>Chitinophagales</taxon>
        <taxon>Chitinophagaceae</taxon>
        <taxon>Chitinophaga</taxon>
    </lineage>
</organism>
<sequence>MHYIKRYRLKLTGINHFRHEIAVTSGIEDIETTANYKPVILASSQSKIFHLILRLIRKKSFLGKQLATGTFRFSCPEPPARITKKLSVTKYQVLGRNVFTLRPENPGSLTHILYLHGGAYVQGFVRFHWSFLAYLIQETRCTVTAPDYPLAPDFTCQDSFAMVLQLYRQLLLTVRPENLIIMGDSAGGGFALGLAQVLRDESLPQPGQLILLSPWLDITLTNPEIALIAPGDPFLEQESLRKAGKLYAGDIPPDHPMLSPINGPLAGLGKLSIFAGSNDILVADTRKLHLLAMSQHIQHNYYEYPQMVHAWMLLNLPESIMARAQIIHLILQG</sequence>
<evidence type="ECO:0000313" key="4">
    <source>
        <dbReference type="Proteomes" id="UP000468388"/>
    </source>
</evidence>
<reference evidence="3 4" key="1">
    <citation type="submission" date="2019-12" db="EMBL/GenBank/DDBJ databases">
        <title>The draft genomic sequence of strain Chitinophaga oryziterrae JCM 16595.</title>
        <authorList>
            <person name="Zhang X."/>
        </authorList>
    </citation>
    <scope>NUCLEOTIDE SEQUENCE [LARGE SCALE GENOMIC DNA]</scope>
    <source>
        <strain evidence="3 4">JCM 16595</strain>
    </source>
</reference>
<gene>
    <name evidence="3" type="ORF">GO495_06115</name>
</gene>
<feature type="domain" description="Alpha/beta hydrolase fold-3" evidence="2">
    <location>
        <begin position="112"/>
        <end position="312"/>
    </location>
</feature>
<evidence type="ECO:0000313" key="3">
    <source>
        <dbReference type="EMBL" id="MVT40149.1"/>
    </source>
</evidence>
<comment type="caution">
    <text evidence="3">The sequence shown here is derived from an EMBL/GenBank/DDBJ whole genome shotgun (WGS) entry which is preliminary data.</text>
</comment>
<evidence type="ECO:0000256" key="1">
    <source>
        <dbReference type="ARBA" id="ARBA00022801"/>
    </source>
</evidence>
<dbReference type="Pfam" id="PF07859">
    <property type="entry name" value="Abhydrolase_3"/>
    <property type="match status" value="1"/>
</dbReference>
<dbReference type="Gene3D" id="3.40.50.1820">
    <property type="entry name" value="alpha/beta hydrolase"/>
    <property type="match status" value="1"/>
</dbReference>
<evidence type="ECO:0000259" key="2">
    <source>
        <dbReference type="Pfam" id="PF07859"/>
    </source>
</evidence>
<dbReference type="PANTHER" id="PTHR48081">
    <property type="entry name" value="AB HYDROLASE SUPERFAMILY PROTEIN C4A8.06C"/>
    <property type="match status" value="1"/>
</dbReference>
<accession>A0A6N8J7D5</accession>
<dbReference type="InterPro" id="IPR013094">
    <property type="entry name" value="AB_hydrolase_3"/>
</dbReference>
<dbReference type="GO" id="GO:0016787">
    <property type="term" value="F:hydrolase activity"/>
    <property type="evidence" value="ECO:0007669"/>
    <property type="project" value="UniProtKB-KW"/>
</dbReference>
<protein>
    <submittedName>
        <fullName evidence="3">Alpha/beta hydrolase fold domain-containing protein</fullName>
    </submittedName>
</protein>